<evidence type="ECO:0000313" key="1">
    <source>
        <dbReference type="EMBL" id="EFH11074.1"/>
    </source>
</evidence>
<accession>D5RNP5</accession>
<dbReference type="InterPro" id="IPR052894">
    <property type="entry name" value="AsmA-related"/>
</dbReference>
<feature type="non-terminal residue" evidence="1">
    <location>
        <position position="345"/>
    </location>
</feature>
<sequence>AAREDAQSLPLTVAAIAIEGGRLGWRDARAGRSETLDIRRFDLEAEHPDAPMRFAGRFGFHGVTVAAEGGSGPLARLTGTLPGDGAWPLRLALAAPGLQLVAEGSLAQPDVLGGWRLTLEATAEDATRLAPFLGPLPPAQGIDLSLDLADAGPGALPQINRLRLRSTGLATPLAAGLRLGLTSIGVSGPGEPVSLSAALTLNALPLQAEARLPPLPRMMQGAAAPDSPWPLRATLRGEGLEASAEGQWKGGQEGELSLTASAADTASLLAALSLPAPLLTEARLTGRLRRDGRRTSLDELRLTSRQLQAEGEAAWQEGDRPALTARLAAQRVDLDALLRAPPPPP</sequence>
<gene>
    <name evidence="1" type="ORF">HMPREF0731_2706</name>
</gene>
<comment type="caution">
    <text evidence="1">The sequence shown here is derived from an EMBL/GenBank/DDBJ whole genome shotgun (WGS) entry which is preliminary data.</text>
</comment>
<proteinExistence type="predicted"/>
<evidence type="ECO:0008006" key="3">
    <source>
        <dbReference type="Google" id="ProtNLM"/>
    </source>
</evidence>
<dbReference type="RefSeq" id="WP_007006396.1">
    <property type="nucleotide sequence ID" value="NZ_GG771057.1"/>
</dbReference>
<protein>
    <recommendedName>
        <fullName evidence="3">AsmA-like C-terminal domain-containing protein</fullName>
    </recommendedName>
</protein>
<dbReference type="GO" id="GO:0090313">
    <property type="term" value="P:regulation of protein targeting to membrane"/>
    <property type="evidence" value="ECO:0007669"/>
    <property type="project" value="TreeGrafter"/>
</dbReference>
<organism evidence="1 2">
    <name type="scientific">Pseudoroseomonas cervicalis ATCC 49957</name>
    <dbReference type="NCBI Taxonomy" id="525371"/>
    <lineage>
        <taxon>Bacteria</taxon>
        <taxon>Pseudomonadati</taxon>
        <taxon>Pseudomonadota</taxon>
        <taxon>Alphaproteobacteria</taxon>
        <taxon>Acetobacterales</taxon>
        <taxon>Roseomonadaceae</taxon>
        <taxon>Roseomonas</taxon>
    </lineage>
</organism>
<feature type="non-terminal residue" evidence="1">
    <location>
        <position position="1"/>
    </location>
</feature>
<dbReference type="GO" id="GO:0005886">
    <property type="term" value="C:plasma membrane"/>
    <property type="evidence" value="ECO:0007669"/>
    <property type="project" value="TreeGrafter"/>
</dbReference>
<dbReference type="PANTHER" id="PTHR30441">
    <property type="entry name" value="DUF748 DOMAIN-CONTAINING PROTEIN"/>
    <property type="match status" value="1"/>
</dbReference>
<name>D5RNP5_9PROT</name>
<dbReference type="AlphaFoldDB" id="D5RNP5"/>
<dbReference type="EMBL" id="ADVL01000523">
    <property type="protein sequence ID" value="EFH11074.1"/>
    <property type="molecule type" value="Genomic_DNA"/>
</dbReference>
<reference evidence="1 2" key="1">
    <citation type="submission" date="2010-04" db="EMBL/GenBank/DDBJ databases">
        <authorList>
            <person name="Qin X."/>
            <person name="Bachman B."/>
            <person name="Battles P."/>
            <person name="Bell A."/>
            <person name="Bess C."/>
            <person name="Bickham C."/>
            <person name="Chaboub L."/>
            <person name="Chen D."/>
            <person name="Coyle M."/>
            <person name="Deiros D.R."/>
            <person name="Dinh H."/>
            <person name="Forbes L."/>
            <person name="Fowler G."/>
            <person name="Francisco L."/>
            <person name="Fu Q."/>
            <person name="Gubbala S."/>
            <person name="Hale W."/>
            <person name="Han Y."/>
            <person name="Hemphill L."/>
            <person name="Highlander S.K."/>
            <person name="Hirani K."/>
            <person name="Hogues M."/>
            <person name="Jackson L."/>
            <person name="Jakkamsetti A."/>
            <person name="Javaid M."/>
            <person name="Jiang H."/>
            <person name="Korchina V."/>
            <person name="Kovar C."/>
            <person name="Lara F."/>
            <person name="Lee S."/>
            <person name="Mata R."/>
            <person name="Mathew T."/>
            <person name="Moen C."/>
            <person name="Morales K."/>
            <person name="Munidasa M."/>
            <person name="Nazareth L."/>
            <person name="Ngo R."/>
            <person name="Nguyen L."/>
            <person name="Okwuonu G."/>
            <person name="Ongeri F."/>
            <person name="Patil S."/>
            <person name="Petrosino J."/>
            <person name="Pham C."/>
            <person name="Pham P."/>
            <person name="Pu L.-L."/>
            <person name="Puazo M."/>
            <person name="Raj R."/>
            <person name="Reid J."/>
            <person name="Rouhana J."/>
            <person name="Saada N."/>
            <person name="Shang Y."/>
            <person name="Simmons D."/>
            <person name="Thornton R."/>
            <person name="Warren J."/>
            <person name="Weissenberger G."/>
            <person name="Zhang J."/>
            <person name="Zhang L."/>
            <person name="Zhou C."/>
            <person name="Zhu D."/>
            <person name="Muzny D."/>
            <person name="Worley K."/>
            <person name="Gibbs R."/>
        </authorList>
    </citation>
    <scope>NUCLEOTIDE SEQUENCE [LARGE SCALE GENOMIC DNA]</scope>
    <source>
        <strain evidence="1 2">ATCC 49957</strain>
    </source>
</reference>
<dbReference type="PANTHER" id="PTHR30441:SF4">
    <property type="entry name" value="PROTEIN ASMA"/>
    <property type="match status" value="1"/>
</dbReference>
<dbReference type="Proteomes" id="UP000005324">
    <property type="component" value="Unassembled WGS sequence"/>
</dbReference>
<keyword evidence="2" id="KW-1185">Reference proteome</keyword>
<evidence type="ECO:0000313" key="2">
    <source>
        <dbReference type="Proteomes" id="UP000005324"/>
    </source>
</evidence>